<organism evidence="2 3">
    <name type="scientific">Solimicrobium silvestre</name>
    <dbReference type="NCBI Taxonomy" id="2099400"/>
    <lineage>
        <taxon>Bacteria</taxon>
        <taxon>Pseudomonadati</taxon>
        <taxon>Pseudomonadota</taxon>
        <taxon>Betaproteobacteria</taxon>
        <taxon>Burkholderiales</taxon>
        <taxon>Oxalobacteraceae</taxon>
        <taxon>Solimicrobium</taxon>
    </lineage>
</organism>
<keyword evidence="1" id="KW-0812">Transmembrane</keyword>
<dbReference type="RefSeq" id="WP_105532502.1">
    <property type="nucleotide sequence ID" value="NZ_PUGF01000012.1"/>
</dbReference>
<reference evidence="2 3" key="1">
    <citation type="submission" date="2018-02" db="EMBL/GenBank/DDBJ databases">
        <title>Solimicrobium silvestre gen. nov., sp. nov., isolated from alpine forest soil.</title>
        <authorList>
            <person name="Margesin R."/>
            <person name="Albuquerque L."/>
            <person name="Zhang D.-C."/>
            <person name="Froufe H.J.C."/>
            <person name="Severino R."/>
            <person name="Roxo I."/>
            <person name="Egas C."/>
            <person name="Da Costa M.S."/>
        </authorList>
    </citation>
    <scope>NUCLEOTIDE SEQUENCE [LARGE SCALE GENOMIC DNA]</scope>
    <source>
        <strain evidence="2 3">S20-91</strain>
    </source>
</reference>
<proteinExistence type="predicted"/>
<sequence length="170" mass="18583">MSKKKIPTHHSYTRLNRSISGFAYLALLISVALIGIAAVATVQIGSIMQRRAAEEELLAIGSQFQSAFVSYANATPTGQSSAPASLQDLLKDPRYPTIRRHLRKIYIDPLTGKQEWGTVAAIDGSGIIGIYSLSKDGPIKIGNFEPAFQLFEGKTSYREWLFTAPLLIGK</sequence>
<gene>
    <name evidence="2" type="ORF">S2091_2747</name>
</gene>
<dbReference type="OrthoDB" id="5608857at2"/>
<dbReference type="EMBL" id="PUGF01000012">
    <property type="protein sequence ID" value="PRC92692.1"/>
    <property type="molecule type" value="Genomic_DNA"/>
</dbReference>
<keyword evidence="3" id="KW-1185">Reference proteome</keyword>
<comment type="caution">
    <text evidence="2">The sequence shown here is derived from an EMBL/GenBank/DDBJ whole genome shotgun (WGS) entry which is preliminary data.</text>
</comment>
<evidence type="ECO:0000313" key="3">
    <source>
        <dbReference type="Proteomes" id="UP000237839"/>
    </source>
</evidence>
<keyword evidence="1" id="KW-1133">Transmembrane helix</keyword>
<evidence type="ECO:0000256" key="1">
    <source>
        <dbReference type="SAM" id="Phobius"/>
    </source>
</evidence>
<evidence type="ECO:0008006" key="4">
    <source>
        <dbReference type="Google" id="ProtNLM"/>
    </source>
</evidence>
<dbReference type="Proteomes" id="UP000237839">
    <property type="component" value="Unassembled WGS sequence"/>
</dbReference>
<protein>
    <recommendedName>
        <fullName evidence="4">Type II secretory pathway pseudopilin PulG</fullName>
    </recommendedName>
</protein>
<keyword evidence="1" id="KW-0472">Membrane</keyword>
<evidence type="ECO:0000313" key="2">
    <source>
        <dbReference type="EMBL" id="PRC92692.1"/>
    </source>
</evidence>
<accession>A0A2S9GY93</accession>
<name>A0A2S9GY93_9BURK</name>
<dbReference type="AlphaFoldDB" id="A0A2S9GY93"/>
<feature type="transmembrane region" description="Helical" evidence="1">
    <location>
        <begin position="21"/>
        <end position="42"/>
    </location>
</feature>